<gene>
    <name evidence="3" type="ORF">D0Y65_009063</name>
</gene>
<dbReference type="AlphaFoldDB" id="A0A445KXK6"/>
<proteinExistence type="predicted"/>
<dbReference type="Proteomes" id="UP000289340">
    <property type="component" value="Chromosome 4"/>
</dbReference>
<feature type="compositionally biased region" description="Low complexity" evidence="1">
    <location>
        <begin position="102"/>
        <end position="112"/>
    </location>
</feature>
<evidence type="ECO:0000313" key="4">
    <source>
        <dbReference type="Proteomes" id="UP000289340"/>
    </source>
</evidence>
<dbReference type="PANTHER" id="PTHR33349:SF20">
    <property type="entry name" value="CHROMO DOMAIN CEC-LIKE PROTEIN"/>
    <property type="match status" value="1"/>
</dbReference>
<keyword evidence="4" id="KW-1185">Reference proteome</keyword>
<feature type="compositionally biased region" description="Basic and acidic residues" evidence="1">
    <location>
        <begin position="328"/>
        <end position="347"/>
    </location>
</feature>
<organism evidence="3 4">
    <name type="scientific">Glycine soja</name>
    <name type="common">Wild soybean</name>
    <dbReference type="NCBI Taxonomy" id="3848"/>
    <lineage>
        <taxon>Eukaryota</taxon>
        <taxon>Viridiplantae</taxon>
        <taxon>Streptophyta</taxon>
        <taxon>Embryophyta</taxon>
        <taxon>Tracheophyta</taxon>
        <taxon>Spermatophyta</taxon>
        <taxon>Magnoliopsida</taxon>
        <taxon>eudicotyledons</taxon>
        <taxon>Gunneridae</taxon>
        <taxon>Pentapetalae</taxon>
        <taxon>rosids</taxon>
        <taxon>fabids</taxon>
        <taxon>Fabales</taxon>
        <taxon>Fabaceae</taxon>
        <taxon>Papilionoideae</taxon>
        <taxon>50 kb inversion clade</taxon>
        <taxon>NPAAA clade</taxon>
        <taxon>indigoferoid/millettioid clade</taxon>
        <taxon>Phaseoleae</taxon>
        <taxon>Glycine</taxon>
        <taxon>Glycine subgen. Soja</taxon>
    </lineage>
</organism>
<feature type="compositionally biased region" description="Polar residues" evidence="1">
    <location>
        <begin position="70"/>
        <end position="80"/>
    </location>
</feature>
<feature type="region of interest" description="Disordered" evidence="1">
    <location>
        <begin position="1"/>
        <end position="389"/>
    </location>
</feature>
<dbReference type="EMBL" id="QZWG01000004">
    <property type="protein sequence ID" value="RZC15533.1"/>
    <property type="molecule type" value="Genomic_DNA"/>
</dbReference>
<evidence type="ECO:0000259" key="2">
    <source>
        <dbReference type="Pfam" id="PF07839"/>
    </source>
</evidence>
<feature type="compositionally biased region" description="Low complexity" evidence="1">
    <location>
        <begin position="31"/>
        <end position="59"/>
    </location>
</feature>
<dbReference type="GO" id="GO:0005516">
    <property type="term" value="F:calmodulin binding"/>
    <property type="evidence" value="ECO:0007669"/>
    <property type="project" value="InterPro"/>
</dbReference>
<feature type="compositionally biased region" description="Basic and acidic residues" evidence="1">
    <location>
        <begin position="287"/>
        <end position="305"/>
    </location>
</feature>
<feature type="domain" description="Calmodulin-binding" evidence="2">
    <location>
        <begin position="302"/>
        <end position="417"/>
    </location>
</feature>
<feature type="compositionally biased region" description="Basic and acidic residues" evidence="1">
    <location>
        <begin position="355"/>
        <end position="382"/>
    </location>
</feature>
<feature type="compositionally biased region" description="Basic and acidic residues" evidence="1">
    <location>
        <begin position="227"/>
        <end position="258"/>
    </location>
</feature>
<feature type="compositionally biased region" description="Polar residues" evidence="1">
    <location>
        <begin position="277"/>
        <end position="286"/>
    </location>
</feature>
<protein>
    <recommendedName>
        <fullName evidence="2">Calmodulin-binding domain-containing protein</fullName>
    </recommendedName>
</protein>
<feature type="compositionally biased region" description="Basic and acidic residues" evidence="1">
    <location>
        <begin position="156"/>
        <end position="168"/>
    </location>
</feature>
<dbReference type="PANTHER" id="PTHR33349">
    <property type="entry name" value="EMB|CAB62594.1"/>
    <property type="match status" value="1"/>
</dbReference>
<dbReference type="InterPro" id="IPR012417">
    <property type="entry name" value="CaM-bd_dom_pln"/>
</dbReference>
<feature type="compositionally biased region" description="Basic and acidic residues" evidence="1">
    <location>
        <begin position="17"/>
        <end position="30"/>
    </location>
</feature>
<sequence>MNFLLSRRATEIYMATKTEDTSVVGKEKKAPSSNSPMTTTKKTPTKAPSTTKKATSSPSEKQVPNYLKPTISSGLDSHSSFKLPRNNDGPTKPTLNRRRSLDPSSSSSSRLPKQTHTPSLSRQHKALVSPGPRERTLPLRSSSVPIKTTNNASKPIPERLSRTPKEGRTQPLSAKKSPNKVFASTSKKVMSNDASSNSSNVSKSGGINESEVEEAVNEEQVGEVENVDNHEELPRQVVDSEHEHLDQKLEESDQPHVQDDDEKGIPTVLEEKEDENTNQYECNINESHPKIDHSTTEEVELKQEEQEQEEGGVVHKSETNNEEEVVEEKEGVEKVISEEVKELREGQGEDEQVESEVKEEKVESPKPKQVEEGGWMQEKKEVQSPVSNDVIEENAGKQLEARRNKVRALAGAFQNVIDHQKNK</sequence>
<reference evidence="3 4" key="1">
    <citation type="submission" date="2018-09" db="EMBL/GenBank/DDBJ databases">
        <title>A high-quality reference genome of wild soybean provides a powerful tool to mine soybean genomes.</title>
        <authorList>
            <person name="Xie M."/>
            <person name="Chung C.Y.L."/>
            <person name="Li M.-W."/>
            <person name="Wong F.-L."/>
            <person name="Chan T.-F."/>
            <person name="Lam H.-M."/>
        </authorList>
    </citation>
    <scope>NUCLEOTIDE SEQUENCE [LARGE SCALE GENOMIC DNA]</scope>
    <source>
        <strain evidence="4">cv. W05</strain>
        <tissue evidence="3">Hypocotyl of etiolated seedlings</tissue>
    </source>
</reference>
<name>A0A445KXK6_GLYSO</name>
<dbReference type="Pfam" id="PF07839">
    <property type="entry name" value="CaM_binding"/>
    <property type="match status" value="1"/>
</dbReference>
<feature type="compositionally biased region" description="Polar residues" evidence="1">
    <location>
        <begin position="139"/>
        <end position="153"/>
    </location>
</feature>
<evidence type="ECO:0000313" key="3">
    <source>
        <dbReference type="EMBL" id="RZC15533.1"/>
    </source>
</evidence>
<feature type="compositionally biased region" description="Acidic residues" evidence="1">
    <location>
        <begin position="210"/>
        <end position="226"/>
    </location>
</feature>
<feature type="compositionally biased region" description="Low complexity" evidence="1">
    <location>
        <begin position="191"/>
        <end position="204"/>
    </location>
</feature>
<comment type="caution">
    <text evidence="3">The sequence shown here is derived from an EMBL/GenBank/DDBJ whole genome shotgun (WGS) entry which is preliminary data.</text>
</comment>
<evidence type="ECO:0000256" key="1">
    <source>
        <dbReference type="SAM" id="MobiDB-lite"/>
    </source>
</evidence>
<accession>A0A445KXK6</accession>